<organism evidence="1 2">
    <name type="scientific">Agrobacterium vitis</name>
    <name type="common">Rhizobium vitis</name>
    <dbReference type="NCBI Taxonomy" id="373"/>
    <lineage>
        <taxon>Bacteria</taxon>
        <taxon>Pseudomonadati</taxon>
        <taxon>Pseudomonadota</taxon>
        <taxon>Alphaproteobacteria</taxon>
        <taxon>Hyphomicrobiales</taxon>
        <taxon>Rhizobiaceae</taxon>
        <taxon>Rhizobium/Agrobacterium group</taxon>
        <taxon>Agrobacterium</taxon>
    </lineage>
</organism>
<reference evidence="1 2" key="1">
    <citation type="submission" date="2018-08" db="EMBL/GenBank/DDBJ databases">
        <title>Genome sequencing of Agrobacterium vitis strain ICMP 10754.</title>
        <authorList>
            <person name="Visnovsky S.B."/>
            <person name="Pitman A.R."/>
        </authorList>
    </citation>
    <scope>NUCLEOTIDE SEQUENCE [LARGE SCALE GENOMIC DNA]</scope>
    <source>
        <strain evidence="1 2">ICMP 10754</strain>
    </source>
</reference>
<name>A0A109CZU8_AGRVI</name>
<comment type="caution">
    <text evidence="1">The sequence shown here is derived from an EMBL/GenBank/DDBJ whole genome shotgun (WGS) entry which is preliminary data.</text>
</comment>
<proteinExistence type="predicted"/>
<gene>
    <name evidence="1" type="ORF">DXT89_03525</name>
</gene>
<dbReference type="Proteomes" id="UP000436911">
    <property type="component" value="Unassembled WGS sequence"/>
</dbReference>
<protein>
    <submittedName>
        <fullName evidence="1">Uncharacterized protein</fullName>
    </submittedName>
</protein>
<dbReference type="AlphaFoldDB" id="A0A109CZU8"/>
<evidence type="ECO:0000313" key="2">
    <source>
        <dbReference type="Proteomes" id="UP000436911"/>
    </source>
</evidence>
<sequence length="60" mass="7109">MGKEDHAHVLLEFVREKWKPVFRKTNDNKRLQNFRFHGETRDSEGIARSIKTAMIRSKPA</sequence>
<evidence type="ECO:0000313" key="1">
    <source>
        <dbReference type="EMBL" id="KAA3532409.1"/>
    </source>
</evidence>
<accession>A0A109CZU8</accession>
<dbReference type="EMBL" id="QUSG01000001">
    <property type="protein sequence ID" value="KAA3532409.1"/>
    <property type="molecule type" value="Genomic_DNA"/>
</dbReference>